<keyword evidence="1" id="KW-0808">Transferase</keyword>
<dbReference type="GO" id="GO:0016301">
    <property type="term" value="F:kinase activity"/>
    <property type="evidence" value="ECO:0007669"/>
    <property type="project" value="UniProtKB-KW"/>
</dbReference>
<accession>A0A1I7FX09</accession>
<sequence length="77" mass="9462">MSIRVKLFLAFLLTTLLVVMRMHFFTRWSLEKGFTEFIEKRQQERLDKIIDVLEEYYADHHGWDNLIKSKRDWMALL</sequence>
<protein>
    <submittedName>
        <fullName evidence="1">Two-component system, OmpR family, sensor histidine kinase BaeS</fullName>
    </submittedName>
</protein>
<evidence type="ECO:0000313" key="2">
    <source>
        <dbReference type="Proteomes" id="UP000183926"/>
    </source>
</evidence>
<organism evidence="1 2">
    <name type="scientific">Nitrosomonas eutropha</name>
    <dbReference type="NCBI Taxonomy" id="916"/>
    <lineage>
        <taxon>Bacteria</taxon>
        <taxon>Pseudomonadati</taxon>
        <taxon>Pseudomonadota</taxon>
        <taxon>Betaproteobacteria</taxon>
        <taxon>Nitrosomonadales</taxon>
        <taxon>Nitrosomonadaceae</taxon>
        <taxon>Nitrosomonas</taxon>
    </lineage>
</organism>
<name>A0A1I7FX09_9PROT</name>
<proteinExistence type="predicted"/>
<dbReference type="EMBL" id="FPBL01000002">
    <property type="protein sequence ID" value="SFU40586.1"/>
    <property type="molecule type" value="Genomic_DNA"/>
</dbReference>
<evidence type="ECO:0000313" key="1">
    <source>
        <dbReference type="EMBL" id="SFU40586.1"/>
    </source>
</evidence>
<reference evidence="1 2" key="1">
    <citation type="submission" date="2016-10" db="EMBL/GenBank/DDBJ databases">
        <authorList>
            <person name="de Groot N.N."/>
        </authorList>
    </citation>
    <scope>NUCLEOTIDE SEQUENCE [LARGE SCALE GENOMIC DNA]</scope>
    <source>
        <strain evidence="1 2">Nm24</strain>
    </source>
</reference>
<dbReference type="RefSeq" id="WP_218154540.1">
    <property type="nucleotide sequence ID" value="NZ_FPBL01000002.1"/>
</dbReference>
<keyword evidence="1" id="KW-0418">Kinase</keyword>
<dbReference type="AlphaFoldDB" id="A0A1I7FX09"/>
<dbReference type="Proteomes" id="UP000183926">
    <property type="component" value="Unassembled WGS sequence"/>
</dbReference>
<gene>
    <name evidence="1" type="ORF">SAMN05216339_10247</name>
</gene>